<evidence type="ECO:0000256" key="1">
    <source>
        <dbReference type="ARBA" id="ARBA00000085"/>
    </source>
</evidence>
<proteinExistence type="predicted"/>
<dbReference type="CDD" id="cd00082">
    <property type="entry name" value="HisKA"/>
    <property type="match status" value="1"/>
</dbReference>
<evidence type="ECO:0000256" key="10">
    <source>
        <dbReference type="ARBA" id="ARBA00023012"/>
    </source>
</evidence>
<evidence type="ECO:0000256" key="3">
    <source>
        <dbReference type="ARBA" id="ARBA00012438"/>
    </source>
</evidence>
<dbReference type="InterPro" id="IPR036890">
    <property type="entry name" value="HATPase_C_sf"/>
</dbReference>
<keyword evidence="6" id="KW-0808">Transferase</keyword>
<evidence type="ECO:0000256" key="6">
    <source>
        <dbReference type="ARBA" id="ARBA00022679"/>
    </source>
</evidence>
<protein>
    <recommendedName>
        <fullName evidence="3">histidine kinase</fullName>
        <ecNumber evidence="3">2.7.13.3</ecNumber>
    </recommendedName>
</protein>
<keyword evidence="11 12" id="KW-0472">Membrane</keyword>
<evidence type="ECO:0000256" key="5">
    <source>
        <dbReference type="ARBA" id="ARBA00022553"/>
    </source>
</evidence>
<dbReference type="AlphaFoldDB" id="A0A2M8L4F5"/>
<dbReference type="InterPro" id="IPR004358">
    <property type="entry name" value="Sig_transdc_His_kin-like_C"/>
</dbReference>
<keyword evidence="4" id="KW-1003">Cell membrane</keyword>
<reference evidence="15" key="1">
    <citation type="submission" date="2017-09" db="EMBL/GenBank/DDBJ databases">
        <title>Depth-based differentiation of microbial function through sediment-hosted aquifers and enrichment of novel symbionts in the deep terrestrial subsurface.</title>
        <authorList>
            <person name="Probst A.J."/>
            <person name="Ladd B."/>
            <person name="Jarett J.K."/>
            <person name="Geller-Mcgrath D.E."/>
            <person name="Sieber C.M.K."/>
            <person name="Emerson J.B."/>
            <person name="Anantharaman K."/>
            <person name="Thomas B.C."/>
            <person name="Malmstrom R."/>
            <person name="Stieglmeier M."/>
            <person name="Klingl A."/>
            <person name="Woyke T."/>
            <person name="Ryan C.M."/>
            <person name="Banfield J.F."/>
        </authorList>
    </citation>
    <scope>NUCLEOTIDE SEQUENCE [LARGE SCALE GENOMIC DNA]</scope>
</reference>
<dbReference type="GO" id="GO:0005524">
    <property type="term" value="F:ATP binding"/>
    <property type="evidence" value="ECO:0007669"/>
    <property type="project" value="UniProtKB-KW"/>
</dbReference>
<dbReference type="PRINTS" id="PR00344">
    <property type="entry name" value="BCTRLSENSOR"/>
</dbReference>
<dbReference type="PANTHER" id="PTHR45453:SF1">
    <property type="entry name" value="PHOSPHATE REGULON SENSOR PROTEIN PHOR"/>
    <property type="match status" value="1"/>
</dbReference>
<dbReference type="SMART" id="SM00388">
    <property type="entry name" value="HisKA"/>
    <property type="match status" value="1"/>
</dbReference>
<keyword evidence="12" id="KW-0812">Transmembrane</keyword>
<dbReference type="Proteomes" id="UP000231474">
    <property type="component" value="Unassembled WGS sequence"/>
</dbReference>
<dbReference type="GO" id="GO:0004721">
    <property type="term" value="F:phosphoprotein phosphatase activity"/>
    <property type="evidence" value="ECO:0007669"/>
    <property type="project" value="TreeGrafter"/>
</dbReference>
<keyword evidence="8" id="KW-0418">Kinase</keyword>
<dbReference type="EC" id="2.7.13.3" evidence="3"/>
<evidence type="ECO:0000256" key="12">
    <source>
        <dbReference type="SAM" id="Phobius"/>
    </source>
</evidence>
<accession>A0A2M8L4F5</accession>
<dbReference type="PROSITE" id="PS50109">
    <property type="entry name" value="HIS_KIN"/>
    <property type="match status" value="1"/>
</dbReference>
<dbReference type="InterPro" id="IPR036097">
    <property type="entry name" value="HisK_dim/P_sf"/>
</dbReference>
<gene>
    <name evidence="14" type="ORF">COU95_00220</name>
</gene>
<dbReference type="SUPFAM" id="SSF55874">
    <property type="entry name" value="ATPase domain of HSP90 chaperone/DNA topoisomerase II/histidine kinase"/>
    <property type="match status" value="1"/>
</dbReference>
<dbReference type="GO" id="GO:0016036">
    <property type="term" value="P:cellular response to phosphate starvation"/>
    <property type="evidence" value="ECO:0007669"/>
    <property type="project" value="TreeGrafter"/>
</dbReference>
<dbReference type="GO" id="GO:0000155">
    <property type="term" value="F:phosphorelay sensor kinase activity"/>
    <property type="evidence" value="ECO:0007669"/>
    <property type="project" value="InterPro"/>
</dbReference>
<dbReference type="PANTHER" id="PTHR45453">
    <property type="entry name" value="PHOSPHATE REGULON SENSOR PROTEIN PHOR"/>
    <property type="match status" value="1"/>
</dbReference>
<evidence type="ECO:0000313" key="15">
    <source>
        <dbReference type="Proteomes" id="UP000231474"/>
    </source>
</evidence>
<dbReference type="GO" id="GO:0005886">
    <property type="term" value="C:plasma membrane"/>
    <property type="evidence" value="ECO:0007669"/>
    <property type="project" value="UniProtKB-SubCell"/>
</dbReference>
<comment type="subcellular location">
    <subcellularLocation>
        <location evidence="2">Cell membrane</location>
    </subcellularLocation>
</comment>
<evidence type="ECO:0000256" key="2">
    <source>
        <dbReference type="ARBA" id="ARBA00004236"/>
    </source>
</evidence>
<dbReference type="Gene3D" id="3.30.565.10">
    <property type="entry name" value="Histidine kinase-like ATPase, C-terminal domain"/>
    <property type="match status" value="1"/>
</dbReference>
<feature type="transmembrane region" description="Helical" evidence="12">
    <location>
        <begin position="12"/>
        <end position="32"/>
    </location>
</feature>
<dbReference type="EMBL" id="PFEK01000005">
    <property type="protein sequence ID" value="PJE67815.1"/>
    <property type="molecule type" value="Genomic_DNA"/>
</dbReference>
<dbReference type="Gene3D" id="1.10.287.130">
    <property type="match status" value="1"/>
</dbReference>
<dbReference type="InterPro" id="IPR050351">
    <property type="entry name" value="BphY/WalK/GraS-like"/>
</dbReference>
<dbReference type="InterPro" id="IPR003661">
    <property type="entry name" value="HisK_dim/P_dom"/>
</dbReference>
<dbReference type="SMART" id="SM00387">
    <property type="entry name" value="HATPase_c"/>
    <property type="match status" value="1"/>
</dbReference>
<dbReference type="Pfam" id="PF02518">
    <property type="entry name" value="HATPase_c"/>
    <property type="match status" value="1"/>
</dbReference>
<organism evidence="14 15">
    <name type="scientific">Candidatus Shapirobacteria bacterium CG10_big_fil_rev_8_21_14_0_10_40_9</name>
    <dbReference type="NCBI Taxonomy" id="1974888"/>
    <lineage>
        <taxon>Bacteria</taxon>
        <taxon>Candidatus Shapironibacteriota</taxon>
    </lineage>
</organism>
<keyword evidence="10" id="KW-0902">Two-component regulatory system</keyword>
<sequence length="333" mass="37610">MFKSARLKLTGWYLVIIMTISLTFSAVIYKGVTFEFGRRLNIIERRLIFEERIPRSPIGPQPFFIEDLEEARKRVLFILFYANGAILIFSGLAGYLLAGKTLRPIERTLEEQKRFVADASHEMRTPLTALKTSMEVALRDKKISLSGAKKVIKSNLEDIDGLQTLSNNLLSLANYQSNGQSLVFGSVEMAEVVKSAYRKILPLAKKKGIEINLKVKKQKVKGNKESLEQMMLIFLDNAVKYTPRGGQVWVETKQDRRNLIIKIKDNGIGISQKDIPHVFERFYRVDQSRSKDNVAGFGLGLSLAKRIIEIHKGTVKVSSVLGKGTTFTVLIPF</sequence>
<evidence type="ECO:0000256" key="4">
    <source>
        <dbReference type="ARBA" id="ARBA00022475"/>
    </source>
</evidence>
<keyword evidence="7" id="KW-0547">Nucleotide-binding</keyword>
<keyword evidence="9" id="KW-0067">ATP-binding</keyword>
<dbReference type="FunFam" id="3.30.565.10:FF:000023">
    <property type="entry name" value="PAS domain-containing sensor histidine kinase"/>
    <property type="match status" value="1"/>
</dbReference>
<evidence type="ECO:0000256" key="8">
    <source>
        <dbReference type="ARBA" id="ARBA00022777"/>
    </source>
</evidence>
<name>A0A2M8L4F5_9BACT</name>
<dbReference type="Pfam" id="PF00512">
    <property type="entry name" value="HisKA"/>
    <property type="match status" value="1"/>
</dbReference>
<dbReference type="CDD" id="cd00075">
    <property type="entry name" value="HATPase"/>
    <property type="match status" value="1"/>
</dbReference>
<evidence type="ECO:0000256" key="11">
    <source>
        <dbReference type="ARBA" id="ARBA00023136"/>
    </source>
</evidence>
<dbReference type="InterPro" id="IPR005467">
    <property type="entry name" value="His_kinase_dom"/>
</dbReference>
<evidence type="ECO:0000256" key="7">
    <source>
        <dbReference type="ARBA" id="ARBA00022741"/>
    </source>
</evidence>
<comment type="caution">
    <text evidence="14">The sequence shown here is derived from an EMBL/GenBank/DDBJ whole genome shotgun (WGS) entry which is preliminary data.</text>
</comment>
<evidence type="ECO:0000259" key="13">
    <source>
        <dbReference type="PROSITE" id="PS50109"/>
    </source>
</evidence>
<feature type="transmembrane region" description="Helical" evidence="12">
    <location>
        <begin position="75"/>
        <end position="98"/>
    </location>
</feature>
<keyword evidence="12" id="KW-1133">Transmembrane helix</keyword>
<dbReference type="SUPFAM" id="SSF47384">
    <property type="entry name" value="Homodimeric domain of signal transducing histidine kinase"/>
    <property type="match status" value="1"/>
</dbReference>
<keyword evidence="5" id="KW-0597">Phosphoprotein</keyword>
<evidence type="ECO:0000256" key="9">
    <source>
        <dbReference type="ARBA" id="ARBA00022840"/>
    </source>
</evidence>
<comment type="catalytic activity">
    <reaction evidence="1">
        <text>ATP + protein L-histidine = ADP + protein N-phospho-L-histidine.</text>
        <dbReference type="EC" id="2.7.13.3"/>
    </reaction>
</comment>
<dbReference type="InterPro" id="IPR003594">
    <property type="entry name" value="HATPase_dom"/>
</dbReference>
<evidence type="ECO:0000313" key="14">
    <source>
        <dbReference type="EMBL" id="PJE67815.1"/>
    </source>
</evidence>
<feature type="domain" description="Histidine kinase" evidence="13">
    <location>
        <begin position="118"/>
        <end position="333"/>
    </location>
</feature>